<evidence type="ECO:0000313" key="1">
    <source>
        <dbReference type="EMBL" id="CAH1446247.1"/>
    </source>
</evidence>
<accession>A0AAU9P7Y9</accession>
<keyword evidence="2" id="KW-1185">Reference proteome</keyword>
<name>A0AAU9P7Y9_9ASTR</name>
<reference evidence="1 2" key="1">
    <citation type="submission" date="2022-01" db="EMBL/GenBank/DDBJ databases">
        <authorList>
            <person name="Xiong W."/>
            <person name="Schranz E."/>
        </authorList>
    </citation>
    <scope>NUCLEOTIDE SEQUENCE [LARGE SCALE GENOMIC DNA]</scope>
</reference>
<gene>
    <name evidence="1" type="ORF">LVIROSA_LOCUS31957</name>
</gene>
<dbReference type="EMBL" id="CAKMRJ010005523">
    <property type="protein sequence ID" value="CAH1446247.1"/>
    <property type="molecule type" value="Genomic_DNA"/>
</dbReference>
<comment type="caution">
    <text evidence="1">The sequence shown here is derived from an EMBL/GenBank/DDBJ whole genome shotgun (WGS) entry which is preliminary data.</text>
</comment>
<organism evidence="1 2">
    <name type="scientific">Lactuca virosa</name>
    <dbReference type="NCBI Taxonomy" id="75947"/>
    <lineage>
        <taxon>Eukaryota</taxon>
        <taxon>Viridiplantae</taxon>
        <taxon>Streptophyta</taxon>
        <taxon>Embryophyta</taxon>
        <taxon>Tracheophyta</taxon>
        <taxon>Spermatophyta</taxon>
        <taxon>Magnoliopsida</taxon>
        <taxon>eudicotyledons</taxon>
        <taxon>Gunneridae</taxon>
        <taxon>Pentapetalae</taxon>
        <taxon>asterids</taxon>
        <taxon>campanulids</taxon>
        <taxon>Asterales</taxon>
        <taxon>Asteraceae</taxon>
        <taxon>Cichorioideae</taxon>
        <taxon>Cichorieae</taxon>
        <taxon>Lactucinae</taxon>
        <taxon>Lactuca</taxon>
    </lineage>
</organism>
<sequence>MHTFVKSFMETYFALYLHLGELDMEGLRRLCNDYDAEDNQPEGSSSKFEPASNHLGFFTRHPRWFVLAILGLDSS</sequence>
<dbReference type="AlphaFoldDB" id="A0AAU9P7Y9"/>
<evidence type="ECO:0000313" key="2">
    <source>
        <dbReference type="Proteomes" id="UP001157418"/>
    </source>
</evidence>
<protein>
    <submittedName>
        <fullName evidence="1">Uncharacterized protein</fullName>
    </submittedName>
</protein>
<proteinExistence type="predicted"/>
<dbReference type="Proteomes" id="UP001157418">
    <property type="component" value="Unassembled WGS sequence"/>
</dbReference>